<dbReference type="AlphaFoldDB" id="A0A504JEL3"/>
<dbReference type="OrthoDB" id="1436599at2"/>
<organism evidence="2 3">
    <name type="scientific">Aquimarina algicola</name>
    <dbReference type="NCBI Taxonomy" id="2589995"/>
    <lineage>
        <taxon>Bacteria</taxon>
        <taxon>Pseudomonadati</taxon>
        <taxon>Bacteroidota</taxon>
        <taxon>Flavobacteriia</taxon>
        <taxon>Flavobacteriales</taxon>
        <taxon>Flavobacteriaceae</taxon>
        <taxon>Aquimarina</taxon>
    </lineage>
</organism>
<proteinExistence type="predicted"/>
<accession>A0A504JEL3</accession>
<reference evidence="2 3" key="1">
    <citation type="submission" date="2019-06" db="EMBL/GenBank/DDBJ databases">
        <authorList>
            <person name="Meng X."/>
        </authorList>
    </citation>
    <scope>NUCLEOTIDE SEQUENCE [LARGE SCALE GENOMIC DNA]</scope>
    <source>
        <strain evidence="2 3">M625</strain>
    </source>
</reference>
<dbReference type="EMBL" id="VFWZ01000002">
    <property type="protein sequence ID" value="TPN87112.1"/>
    <property type="molecule type" value="Genomic_DNA"/>
</dbReference>
<keyword evidence="3" id="KW-1185">Reference proteome</keyword>
<protein>
    <submittedName>
        <fullName evidence="2">Uncharacterized protein</fullName>
    </submittedName>
</protein>
<feature type="transmembrane region" description="Helical" evidence="1">
    <location>
        <begin position="6"/>
        <end position="22"/>
    </location>
</feature>
<evidence type="ECO:0000313" key="3">
    <source>
        <dbReference type="Proteomes" id="UP000315540"/>
    </source>
</evidence>
<dbReference type="RefSeq" id="WP_140591306.1">
    <property type="nucleotide sequence ID" value="NZ_VFWZ01000002.1"/>
</dbReference>
<keyword evidence="1" id="KW-1133">Transmembrane helix</keyword>
<comment type="caution">
    <text evidence="2">The sequence shown here is derived from an EMBL/GenBank/DDBJ whole genome shotgun (WGS) entry which is preliminary data.</text>
</comment>
<sequence length="183" mass="21957">MENQLFFYGLFSAILGFLYFIYRIGKTKIPSFNFLGNGNRSLIKKFIENADRIPIDLNKVEFRHQVNEKESFDFKPYERDILLESNKSKKYSEYKNRGIIKFTYKNQEYKHLIYADGIPEKSLLTYFYLQKETYLYIDKENISKRYLDLSFLTEATNGKFQNRGIEFIDLDTYDLKIKHSIYG</sequence>
<evidence type="ECO:0000256" key="1">
    <source>
        <dbReference type="SAM" id="Phobius"/>
    </source>
</evidence>
<dbReference type="Proteomes" id="UP000315540">
    <property type="component" value="Unassembled WGS sequence"/>
</dbReference>
<keyword evidence="1" id="KW-0472">Membrane</keyword>
<evidence type="ECO:0000313" key="2">
    <source>
        <dbReference type="EMBL" id="TPN87112.1"/>
    </source>
</evidence>
<keyword evidence="1" id="KW-0812">Transmembrane</keyword>
<name>A0A504JEL3_9FLAO</name>
<gene>
    <name evidence="2" type="ORF">FHK87_05840</name>
</gene>